<dbReference type="AlphaFoldDB" id="A0AAV8ZNQ5"/>
<reference evidence="2" key="1">
    <citation type="journal article" date="2023" name="Insect Mol. Biol.">
        <title>Genome sequencing provides insights into the evolution of gene families encoding plant cell wall-degrading enzymes in longhorned beetles.</title>
        <authorList>
            <person name="Shin N.R."/>
            <person name="Okamura Y."/>
            <person name="Kirsch R."/>
            <person name="Pauchet Y."/>
        </authorList>
    </citation>
    <scope>NUCLEOTIDE SEQUENCE</scope>
    <source>
        <strain evidence="2">RBIC_L_NR</strain>
    </source>
</reference>
<sequence>MGEEGEAPPEEPPEEEEAPPKPEPPKFSQDPLHTEFLYYSSVLRILGPTLTAENDRRLKKETAYLSTSLLLDEAIGIFRQYPPDGAIPDLKELVARPVQAAEWETDPTWQDTLVGLPDDFQMLECCIHATPAECNNDHNLDKPLAEAAKAAAENKPILDPTGCEANEFLMNQPMPDDGAFCYIALTGDLVATNLITN</sequence>
<dbReference type="Proteomes" id="UP001162156">
    <property type="component" value="Unassembled WGS sequence"/>
</dbReference>
<evidence type="ECO:0000313" key="3">
    <source>
        <dbReference type="Proteomes" id="UP001162156"/>
    </source>
</evidence>
<feature type="compositionally biased region" description="Acidic residues" evidence="1">
    <location>
        <begin position="1"/>
        <end position="17"/>
    </location>
</feature>
<evidence type="ECO:0000256" key="1">
    <source>
        <dbReference type="SAM" id="MobiDB-lite"/>
    </source>
</evidence>
<proteinExistence type="predicted"/>
<keyword evidence="3" id="KW-1185">Reference proteome</keyword>
<evidence type="ECO:0000313" key="2">
    <source>
        <dbReference type="EMBL" id="KAJ8966870.1"/>
    </source>
</evidence>
<feature type="region of interest" description="Disordered" evidence="1">
    <location>
        <begin position="1"/>
        <end position="30"/>
    </location>
</feature>
<accession>A0AAV8ZNQ5</accession>
<dbReference type="EMBL" id="JANEYF010000929">
    <property type="protein sequence ID" value="KAJ8966870.1"/>
    <property type="molecule type" value="Genomic_DNA"/>
</dbReference>
<gene>
    <name evidence="2" type="ORF">NQ314_003264</name>
</gene>
<protein>
    <submittedName>
        <fullName evidence="2">Uncharacterized protein</fullName>
    </submittedName>
</protein>
<comment type="caution">
    <text evidence="2">The sequence shown here is derived from an EMBL/GenBank/DDBJ whole genome shotgun (WGS) entry which is preliminary data.</text>
</comment>
<organism evidence="2 3">
    <name type="scientific">Rhamnusium bicolor</name>
    <dbReference type="NCBI Taxonomy" id="1586634"/>
    <lineage>
        <taxon>Eukaryota</taxon>
        <taxon>Metazoa</taxon>
        <taxon>Ecdysozoa</taxon>
        <taxon>Arthropoda</taxon>
        <taxon>Hexapoda</taxon>
        <taxon>Insecta</taxon>
        <taxon>Pterygota</taxon>
        <taxon>Neoptera</taxon>
        <taxon>Endopterygota</taxon>
        <taxon>Coleoptera</taxon>
        <taxon>Polyphaga</taxon>
        <taxon>Cucujiformia</taxon>
        <taxon>Chrysomeloidea</taxon>
        <taxon>Cerambycidae</taxon>
        <taxon>Lepturinae</taxon>
        <taxon>Rhagiini</taxon>
        <taxon>Rhamnusium</taxon>
    </lineage>
</organism>
<name>A0AAV8ZNQ5_9CUCU</name>